<feature type="domain" description="Gamma-glutamylcyclotransferase AIG2-like" evidence="4">
    <location>
        <begin position="9"/>
        <end position="131"/>
    </location>
</feature>
<proteinExistence type="inferred from homology"/>
<dbReference type="OrthoDB" id="113620at2759"/>
<dbReference type="AlphaFoldDB" id="A0A9P0DCJ0"/>
<dbReference type="CDD" id="cd06661">
    <property type="entry name" value="GGCT_like"/>
    <property type="match status" value="1"/>
</dbReference>
<evidence type="ECO:0000259" key="4">
    <source>
        <dbReference type="Pfam" id="PF06094"/>
    </source>
</evidence>
<dbReference type="Proteomes" id="UP001153737">
    <property type="component" value="Chromosome 1"/>
</dbReference>
<reference evidence="5" key="1">
    <citation type="submission" date="2022-01" db="EMBL/GenBank/DDBJ databases">
        <authorList>
            <person name="King R."/>
        </authorList>
    </citation>
    <scope>NUCLEOTIDE SEQUENCE</scope>
</reference>
<dbReference type="InterPro" id="IPR013024">
    <property type="entry name" value="GGCT-like"/>
</dbReference>
<dbReference type="SUPFAM" id="SSF110857">
    <property type="entry name" value="Gamma-glutamyl cyclotransferase-like"/>
    <property type="match status" value="1"/>
</dbReference>
<dbReference type="PANTHER" id="PTHR12510:SF4">
    <property type="entry name" value="GAMMA-GLUTAMYLAMINECYCLOTRANSFERASE"/>
    <property type="match status" value="1"/>
</dbReference>
<dbReference type="InterPro" id="IPR039126">
    <property type="entry name" value="GGACT"/>
</dbReference>
<dbReference type="EMBL" id="OU896707">
    <property type="protein sequence ID" value="CAH1116114.1"/>
    <property type="molecule type" value="Genomic_DNA"/>
</dbReference>
<dbReference type="GO" id="GO:0005829">
    <property type="term" value="C:cytosol"/>
    <property type="evidence" value="ECO:0007669"/>
    <property type="project" value="TreeGrafter"/>
</dbReference>
<evidence type="ECO:0000313" key="5">
    <source>
        <dbReference type="EMBL" id="CAH1116114.1"/>
    </source>
</evidence>
<reference evidence="5" key="2">
    <citation type="submission" date="2022-10" db="EMBL/GenBank/DDBJ databases">
        <authorList>
            <consortium name="ENA_rothamsted_submissions"/>
            <consortium name="culmorum"/>
            <person name="King R."/>
        </authorList>
    </citation>
    <scope>NUCLEOTIDE SEQUENCE</scope>
</reference>
<comment type="similarity">
    <text evidence="1 3">Belongs to the gamma-glutamylcyclotransferase family.</text>
</comment>
<dbReference type="Pfam" id="PF06094">
    <property type="entry name" value="GGACT"/>
    <property type="match status" value="1"/>
</dbReference>
<evidence type="ECO:0000256" key="2">
    <source>
        <dbReference type="PIRSR" id="PIRSR639126-1"/>
    </source>
</evidence>
<protein>
    <recommendedName>
        <fullName evidence="3">Gamma-glutamylcyclotransferase family protein</fullName>
    </recommendedName>
</protein>
<keyword evidence="6" id="KW-1185">Reference proteome</keyword>
<evidence type="ECO:0000256" key="1">
    <source>
        <dbReference type="ARBA" id="ARBA00008861"/>
    </source>
</evidence>
<evidence type="ECO:0000313" key="6">
    <source>
        <dbReference type="Proteomes" id="UP001153737"/>
    </source>
</evidence>
<evidence type="ECO:0000256" key="3">
    <source>
        <dbReference type="RuleBase" id="RU367036"/>
    </source>
</evidence>
<dbReference type="PANTHER" id="PTHR12510">
    <property type="entry name" value="TROPONIN C-AKIN-1 PROTEIN"/>
    <property type="match status" value="1"/>
</dbReference>
<accession>A0A9P0DCJ0</accession>
<dbReference type="InterPro" id="IPR009288">
    <property type="entry name" value="AIG2-like_dom"/>
</dbReference>
<name>A0A9P0DCJ0_PHACE</name>
<feature type="active site" description="Proton acceptor" evidence="2">
    <location>
        <position position="87"/>
    </location>
</feature>
<dbReference type="GO" id="GO:0061929">
    <property type="term" value="F:gamma-glutamylaminecyclotransferase activity"/>
    <property type="evidence" value="ECO:0007669"/>
    <property type="project" value="InterPro"/>
</dbReference>
<organism evidence="5 6">
    <name type="scientific">Phaedon cochleariae</name>
    <name type="common">Mustard beetle</name>
    <dbReference type="NCBI Taxonomy" id="80249"/>
    <lineage>
        <taxon>Eukaryota</taxon>
        <taxon>Metazoa</taxon>
        <taxon>Ecdysozoa</taxon>
        <taxon>Arthropoda</taxon>
        <taxon>Hexapoda</taxon>
        <taxon>Insecta</taxon>
        <taxon>Pterygota</taxon>
        <taxon>Neoptera</taxon>
        <taxon>Endopterygota</taxon>
        <taxon>Coleoptera</taxon>
        <taxon>Polyphaga</taxon>
        <taxon>Cucujiformia</taxon>
        <taxon>Chrysomeloidea</taxon>
        <taxon>Chrysomelidae</taxon>
        <taxon>Chrysomelinae</taxon>
        <taxon>Chrysomelini</taxon>
        <taxon>Phaedon</taxon>
    </lineage>
</organism>
<dbReference type="Gene3D" id="3.10.490.10">
    <property type="entry name" value="Gamma-glutamyl cyclotransferase-like"/>
    <property type="match status" value="1"/>
</dbReference>
<gene>
    <name evidence="5" type="ORF">PHAECO_LOCUS253</name>
</gene>
<sequence>MDSRGKHVVFVYGTLKKGEPNHSRFSKITGGSYKFLADAKTKEKYPLIITTKYNIPFLLESPGNGTHVKGELYEVDDKVLTDLDVLEDHPNFYTRKLYDVLTLDGQNISKVWIYMIEQFKPDLLNEIFYESYSSLGNHGKKFVERYNYSRDIVPMVSENYSYCIEFYN</sequence>
<dbReference type="InterPro" id="IPR036568">
    <property type="entry name" value="GGCT-like_sf"/>
</dbReference>